<organism evidence="7 8">
    <name type="scientific">Amphiplicatus metriothermophilus</name>
    <dbReference type="NCBI Taxonomy" id="1519374"/>
    <lineage>
        <taxon>Bacteria</taxon>
        <taxon>Pseudomonadati</taxon>
        <taxon>Pseudomonadota</taxon>
        <taxon>Alphaproteobacteria</taxon>
        <taxon>Parvularculales</taxon>
        <taxon>Parvularculaceae</taxon>
        <taxon>Amphiplicatus</taxon>
    </lineage>
</organism>
<dbReference type="CDD" id="cd02440">
    <property type="entry name" value="AdoMet_MTases"/>
    <property type="match status" value="1"/>
</dbReference>
<dbReference type="PANTHER" id="PTHR22807:SF61">
    <property type="entry name" value="NOL1_NOP2_SUN FAMILY PROTEIN _ ANTITERMINATION NUSB DOMAIN-CONTAINING PROTEIN"/>
    <property type="match status" value="1"/>
</dbReference>
<evidence type="ECO:0000259" key="6">
    <source>
        <dbReference type="PROSITE" id="PS51686"/>
    </source>
</evidence>
<feature type="active site" description="Nucleophile" evidence="5">
    <location>
        <position position="380"/>
    </location>
</feature>
<dbReference type="PROSITE" id="PS51686">
    <property type="entry name" value="SAM_MT_RSMB_NOP"/>
    <property type="match status" value="1"/>
</dbReference>
<dbReference type="InterPro" id="IPR029063">
    <property type="entry name" value="SAM-dependent_MTases_sf"/>
</dbReference>
<sequence>MTAASKKRPPAKPATQGLVARRAALDILTLVRAGAGLDEALDKCRSFDALEGSDRAFARTLATTALRRQGGLDALIGAHVERPLPKRAARAMDILRLAAAQSAALGVADHAVVNTAVALARSFQETAGYAGMINAVARKIAAAGPAALEKLPVRIDTPGWLWRSWERAYGPAAARAVAEAHRREPPLDLTPKDPAEAEALAQRLGARLLAAGSLRLDHAGPVPRLPGYAEGRWWVQGAAAALPARLLIGAFPEGIAGKRVLDLCAAPGGKTLQLAAAGGRVTAVDVAGPRLKTLAENLQRVSLSAETVKADILKWTPDAPADAVLLDAPCSGTGTIRRRPDIPWAKNEDEIAALARLQSRLIDRALGFLKPGGVLVYAVCSLQPEEGERQAAAALARHSGLERIPVRAEEIGGLPAAITREGDLRTLPSHLAEAGGMDGFFAARLRRSRG</sequence>
<dbReference type="Proteomes" id="UP000198346">
    <property type="component" value="Unassembled WGS sequence"/>
</dbReference>
<keyword evidence="4 5" id="KW-0694">RNA-binding</keyword>
<evidence type="ECO:0000256" key="1">
    <source>
        <dbReference type="ARBA" id="ARBA00022603"/>
    </source>
</evidence>
<dbReference type="AlphaFoldDB" id="A0A239PKM5"/>
<evidence type="ECO:0000256" key="4">
    <source>
        <dbReference type="ARBA" id="ARBA00022884"/>
    </source>
</evidence>
<evidence type="ECO:0000256" key="3">
    <source>
        <dbReference type="ARBA" id="ARBA00022691"/>
    </source>
</evidence>
<dbReference type="InterPro" id="IPR023267">
    <property type="entry name" value="RCMT"/>
</dbReference>
<keyword evidence="1 5" id="KW-0489">Methyltransferase</keyword>
<evidence type="ECO:0000313" key="7">
    <source>
        <dbReference type="EMBL" id="SNT68372.1"/>
    </source>
</evidence>
<feature type="binding site" evidence="5">
    <location>
        <begin position="264"/>
        <end position="270"/>
    </location>
    <ligand>
        <name>S-adenosyl-L-methionine</name>
        <dbReference type="ChEBI" id="CHEBI:59789"/>
    </ligand>
</feature>
<dbReference type="GO" id="GO:0006355">
    <property type="term" value="P:regulation of DNA-templated transcription"/>
    <property type="evidence" value="ECO:0007669"/>
    <property type="project" value="InterPro"/>
</dbReference>
<proteinExistence type="inferred from homology"/>
<dbReference type="InterPro" id="IPR049560">
    <property type="entry name" value="MeTrfase_RsmB-F_NOP2_cat"/>
</dbReference>
<evidence type="ECO:0000256" key="5">
    <source>
        <dbReference type="PROSITE-ProRule" id="PRU01023"/>
    </source>
</evidence>
<dbReference type="RefSeq" id="WP_089411321.1">
    <property type="nucleotide sequence ID" value="NZ_FZQA01000001.1"/>
</dbReference>
<dbReference type="InterPro" id="IPR035926">
    <property type="entry name" value="NusB-like_sf"/>
</dbReference>
<evidence type="ECO:0000313" key="8">
    <source>
        <dbReference type="Proteomes" id="UP000198346"/>
    </source>
</evidence>
<dbReference type="PRINTS" id="PR02008">
    <property type="entry name" value="RCMTFAMILY"/>
</dbReference>
<name>A0A239PKM5_9PROT</name>
<protein>
    <submittedName>
        <fullName evidence="7">16S rRNA (Cytosine967-C5)-methyltransferase</fullName>
    </submittedName>
</protein>
<dbReference type="PANTHER" id="PTHR22807">
    <property type="entry name" value="NOP2 YEAST -RELATED NOL1/NOP2/FMU SUN DOMAIN-CONTAINING"/>
    <property type="match status" value="1"/>
</dbReference>
<dbReference type="InterPro" id="IPR006027">
    <property type="entry name" value="NusB_RsmB_TIM44"/>
</dbReference>
<keyword evidence="2 5" id="KW-0808">Transferase</keyword>
<dbReference type="Gene3D" id="1.10.940.10">
    <property type="entry name" value="NusB-like"/>
    <property type="match status" value="1"/>
</dbReference>
<dbReference type="InterPro" id="IPR001678">
    <property type="entry name" value="MeTrfase_RsmB-F_NOP2_dom"/>
</dbReference>
<dbReference type="GO" id="GO:0003723">
    <property type="term" value="F:RNA binding"/>
    <property type="evidence" value="ECO:0007669"/>
    <property type="project" value="UniProtKB-UniRule"/>
</dbReference>
<dbReference type="SUPFAM" id="SSF48013">
    <property type="entry name" value="NusB-like"/>
    <property type="match status" value="1"/>
</dbReference>
<dbReference type="GO" id="GO:0001510">
    <property type="term" value="P:RNA methylation"/>
    <property type="evidence" value="ECO:0007669"/>
    <property type="project" value="InterPro"/>
</dbReference>
<feature type="binding site" evidence="5">
    <location>
        <position position="327"/>
    </location>
    <ligand>
        <name>S-adenosyl-L-methionine</name>
        <dbReference type="ChEBI" id="CHEBI:59789"/>
    </ligand>
</feature>
<dbReference type="OrthoDB" id="9810297at2"/>
<feature type="domain" description="SAM-dependent MTase RsmB/NOP-type" evidence="6">
    <location>
        <begin position="161"/>
        <end position="448"/>
    </location>
</feature>
<dbReference type="GO" id="GO:0008173">
    <property type="term" value="F:RNA methyltransferase activity"/>
    <property type="evidence" value="ECO:0007669"/>
    <property type="project" value="InterPro"/>
</dbReference>
<keyword evidence="8" id="KW-1185">Reference proteome</keyword>
<evidence type="ECO:0000256" key="2">
    <source>
        <dbReference type="ARBA" id="ARBA00022679"/>
    </source>
</evidence>
<dbReference type="FunFam" id="3.40.50.150:FF:000257">
    <property type="entry name" value="16S rRNA methyltransferase"/>
    <property type="match status" value="1"/>
</dbReference>
<reference evidence="7 8" key="1">
    <citation type="submission" date="2017-07" db="EMBL/GenBank/DDBJ databases">
        <authorList>
            <person name="Sun Z.S."/>
            <person name="Albrecht U."/>
            <person name="Echele G."/>
            <person name="Lee C.C."/>
        </authorList>
    </citation>
    <scope>NUCLEOTIDE SEQUENCE [LARGE SCALE GENOMIC DNA]</scope>
    <source>
        <strain evidence="7 8">CGMCC 1.12710</strain>
    </source>
</reference>
<dbReference type="SUPFAM" id="SSF53335">
    <property type="entry name" value="S-adenosyl-L-methionine-dependent methyltransferases"/>
    <property type="match status" value="1"/>
</dbReference>
<dbReference type="EMBL" id="FZQA01000001">
    <property type="protein sequence ID" value="SNT68372.1"/>
    <property type="molecule type" value="Genomic_DNA"/>
</dbReference>
<accession>A0A239PKM5</accession>
<keyword evidence="3 5" id="KW-0949">S-adenosyl-L-methionine</keyword>
<comment type="similarity">
    <text evidence="5">Belongs to the class I-like SAM-binding methyltransferase superfamily. RsmB/NOP family.</text>
</comment>
<gene>
    <name evidence="7" type="ORF">SAMN06297382_0874</name>
</gene>
<dbReference type="Pfam" id="PF01189">
    <property type="entry name" value="Methyltr_RsmB-F"/>
    <property type="match status" value="1"/>
</dbReference>
<feature type="binding site" evidence="5">
    <location>
        <position position="311"/>
    </location>
    <ligand>
        <name>S-adenosyl-L-methionine</name>
        <dbReference type="ChEBI" id="CHEBI:59789"/>
    </ligand>
</feature>
<dbReference type="Gene3D" id="3.40.50.150">
    <property type="entry name" value="Vaccinia Virus protein VP39"/>
    <property type="match status" value="1"/>
</dbReference>
<feature type="binding site" evidence="5">
    <location>
        <position position="285"/>
    </location>
    <ligand>
        <name>S-adenosyl-L-methionine</name>
        <dbReference type="ChEBI" id="CHEBI:59789"/>
    </ligand>
</feature>
<dbReference type="Pfam" id="PF01029">
    <property type="entry name" value="NusB"/>
    <property type="match status" value="1"/>
</dbReference>